<dbReference type="EMBL" id="UINC01046657">
    <property type="protein sequence ID" value="SVB54955.1"/>
    <property type="molecule type" value="Genomic_DNA"/>
</dbReference>
<evidence type="ECO:0000313" key="2">
    <source>
        <dbReference type="EMBL" id="SVB54955.1"/>
    </source>
</evidence>
<proteinExistence type="predicted"/>
<dbReference type="AlphaFoldDB" id="A0A382EWU1"/>
<accession>A0A382EWU1</accession>
<organism evidence="2">
    <name type="scientific">marine metagenome</name>
    <dbReference type="NCBI Taxonomy" id="408172"/>
    <lineage>
        <taxon>unclassified sequences</taxon>
        <taxon>metagenomes</taxon>
        <taxon>ecological metagenomes</taxon>
    </lineage>
</organism>
<feature type="non-terminal residue" evidence="2">
    <location>
        <position position="1"/>
    </location>
</feature>
<gene>
    <name evidence="2" type="ORF">METZ01_LOCUS207809</name>
</gene>
<sequence>VALPVYFDKNHTSKINAFYGIAIGIVANVEQNNRKRRDKEKPVPELHHQQSGS</sequence>
<evidence type="ECO:0000256" key="1">
    <source>
        <dbReference type="SAM" id="MobiDB-lite"/>
    </source>
</evidence>
<reference evidence="2" key="1">
    <citation type="submission" date="2018-05" db="EMBL/GenBank/DDBJ databases">
        <authorList>
            <person name="Lanie J.A."/>
            <person name="Ng W.-L."/>
            <person name="Kazmierczak K.M."/>
            <person name="Andrzejewski T.M."/>
            <person name="Davidsen T.M."/>
            <person name="Wayne K.J."/>
            <person name="Tettelin H."/>
            <person name="Glass J.I."/>
            <person name="Rusch D."/>
            <person name="Podicherti R."/>
            <person name="Tsui H.-C.T."/>
            <person name="Winkler M.E."/>
        </authorList>
    </citation>
    <scope>NUCLEOTIDE SEQUENCE</scope>
</reference>
<feature type="compositionally biased region" description="Basic and acidic residues" evidence="1">
    <location>
        <begin position="39"/>
        <end position="53"/>
    </location>
</feature>
<feature type="region of interest" description="Disordered" evidence="1">
    <location>
        <begin position="33"/>
        <end position="53"/>
    </location>
</feature>
<name>A0A382EWU1_9ZZZZ</name>
<protein>
    <submittedName>
        <fullName evidence="2">Uncharacterized protein</fullName>
    </submittedName>
</protein>